<name>A0AAD9TDD5_9ROSI</name>
<dbReference type="EMBL" id="JANJYI010000015">
    <property type="protein sequence ID" value="KAK2633687.1"/>
    <property type="molecule type" value="Genomic_DNA"/>
</dbReference>
<feature type="compositionally biased region" description="Basic and acidic residues" evidence="10">
    <location>
        <begin position="270"/>
        <end position="283"/>
    </location>
</feature>
<feature type="compositionally biased region" description="Basic and acidic residues" evidence="10">
    <location>
        <begin position="214"/>
        <end position="228"/>
    </location>
</feature>
<evidence type="ECO:0000256" key="10">
    <source>
        <dbReference type="SAM" id="MobiDB-lite"/>
    </source>
</evidence>
<dbReference type="FunFam" id="1.10.510.10:FF:000294">
    <property type="entry name" value="Serine/threonine-protein kinase OXI1"/>
    <property type="match status" value="1"/>
</dbReference>
<keyword evidence="13" id="KW-1185">Reference proteome</keyword>
<feature type="region of interest" description="Disordered" evidence="10">
    <location>
        <begin position="158"/>
        <end position="178"/>
    </location>
</feature>
<gene>
    <name evidence="12" type="ORF">Ddye_032769</name>
</gene>
<evidence type="ECO:0000256" key="8">
    <source>
        <dbReference type="ARBA" id="ARBA00047899"/>
    </source>
</evidence>
<feature type="compositionally biased region" description="Pro residues" evidence="10">
    <location>
        <begin position="247"/>
        <end position="260"/>
    </location>
</feature>
<keyword evidence="5" id="KW-0547">Nucleotide-binding</keyword>
<evidence type="ECO:0000256" key="3">
    <source>
        <dbReference type="ARBA" id="ARBA00022527"/>
    </source>
</evidence>
<comment type="catalytic activity">
    <reaction evidence="9">
        <text>L-seryl-[protein] + ATP = O-phospho-L-seryl-[protein] + ADP + H(+)</text>
        <dbReference type="Rhea" id="RHEA:17989"/>
        <dbReference type="Rhea" id="RHEA-COMP:9863"/>
        <dbReference type="Rhea" id="RHEA-COMP:11604"/>
        <dbReference type="ChEBI" id="CHEBI:15378"/>
        <dbReference type="ChEBI" id="CHEBI:29999"/>
        <dbReference type="ChEBI" id="CHEBI:30616"/>
        <dbReference type="ChEBI" id="CHEBI:83421"/>
        <dbReference type="ChEBI" id="CHEBI:456216"/>
        <dbReference type="EC" id="2.7.11.1"/>
    </reaction>
</comment>
<sequence>METTTTTPPSLPELENLRGLKSWAKAPWEPSSWSTTGKLTHLPGGDLNVLRYRQNDRVFSPAVIRFYLAEIVCALEHLHSIGIVYRDLKPENILVQQSGHVTLTDFDLSRNLAKKTEQQKQNHNNNNVVVQLPERISKKHRRILSRWIQVLPRRQKRVKKGEVGSSQPCESPETEFRQRRAVQLVRGDGGVRVTRGGARGGTRVRCRLVGPGDPDVRDDVREDAEVTEKVTSGGGMDIREYFENRRAPPPPSMPPSPLPSPSRDSVGEVARSRSTDQTRAGEE</sequence>
<evidence type="ECO:0000256" key="2">
    <source>
        <dbReference type="ARBA" id="ARBA00012513"/>
    </source>
</evidence>
<keyword evidence="4" id="KW-0808">Transferase</keyword>
<keyword evidence="3" id="KW-0723">Serine/threonine-protein kinase</keyword>
<dbReference type="InterPro" id="IPR011009">
    <property type="entry name" value="Kinase-like_dom_sf"/>
</dbReference>
<dbReference type="PROSITE" id="PS50011">
    <property type="entry name" value="PROTEIN_KINASE_DOM"/>
    <property type="match status" value="1"/>
</dbReference>
<dbReference type="PROSITE" id="PS00108">
    <property type="entry name" value="PROTEIN_KINASE_ST"/>
    <property type="match status" value="1"/>
</dbReference>
<evidence type="ECO:0000313" key="13">
    <source>
        <dbReference type="Proteomes" id="UP001280121"/>
    </source>
</evidence>
<dbReference type="InterPro" id="IPR008271">
    <property type="entry name" value="Ser/Thr_kinase_AS"/>
</dbReference>
<evidence type="ECO:0000256" key="9">
    <source>
        <dbReference type="ARBA" id="ARBA00048679"/>
    </source>
</evidence>
<dbReference type="AlphaFoldDB" id="A0AAD9TDD5"/>
<dbReference type="SUPFAM" id="SSF56112">
    <property type="entry name" value="Protein kinase-like (PK-like)"/>
    <property type="match status" value="1"/>
</dbReference>
<evidence type="ECO:0000259" key="11">
    <source>
        <dbReference type="PROSITE" id="PS50011"/>
    </source>
</evidence>
<dbReference type="GO" id="GO:0005524">
    <property type="term" value="F:ATP binding"/>
    <property type="evidence" value="ECO:0007669"/>
    <property type="project" value="UniProtKB-KW"/>
</dbReference>
<comment type="caution">
    <text evidence="12">The sequence shown here is derived from an EMBL/GenBank/DDBJ whole genome shotgun (WGS) entry which is preliminary data.</text>
</comment>
<evidence type="ECO:0000256" key="4">
    <source>
        <dbReference type="ARBA" id="ARBA00022679"/>
    </source>
</evidence>
<dbReference type="SMART" id="SM00220">
    <property type="entry name" value="S_TKc"/>
    <property type="match status" value="1"/>
</dbReference>
<evidence type="ECO:0000256" key="6">
    <source>
        <dbReference type="ARBA" id="ARBA00022777"/>
    </source>
</evidence>
<accession>A0AAD9TDD5</accession>
<proteinExistence type="inferred from homology"/>
<dbReference type="EC" id="2.7.11.1" evidence="2"/>
<dbReference type="Gene3D" id="1.10.510.10">
    <property type="entry name" value="Transferase(Phosphotransferase) domain 1"/>
    <property type="match status" value="1"/>
</dbReference>
<organism evidence="12 13">
    <name type="scientific">Dipteronia dyeriana</name>
    <dbReference type="NCBI Taxonomy" id="168575"/>
    <lineage>
        <taxon>Eukaryota</taxon>
        <taxon>Viridiplantae</taxon>
        <taxon>Streptophyta</taxon>
        <taxon>Embryophyta</taxon>
        <taxon>Tracheophyta</taxon>
        <taxon>Spermatophyta</taxon>
        <taxon>Magnoliopsida</taxon>
        <taxon>eudicotyledons</taxon>
        <taxon>Gunneridae</taxon>
        <taxon>Pentapetalae</taxon>
        <taxon>rosids</taxon>
        <taxon>malvids</taxon>
        <taxon>Sapindales</taxon>
        <taxon>Sapindaceae</taxon>
        <taxon>Hippocastanoideae</taxon>
        <taxon>Acereae</taxon>
        <taxon>Dipteronia</taxon>
    </lineage>
</organism>
<evidence type="ECO:0000256" key="7">
    <source>
        <dbReference type="ARBA" id="ARBA00022840"/>
    </source>
</evidence>
<comment type="catalytic activity">
    <reaction evidence="8">
        <text>L-threonyl-[protein] + ATP = O-phospho-L-threonyl-[protein] + ADP + H(+)</text>
        <dbReference type="Rhea" id="RHEA:46608"/>
        <dbReference type="Rhea" id="RHEA-COMP:11060"/>
        <dbReference type="Rhea" id="RHEA-COMP:11605"/>
        <dbReference type="ChEBI" id="CHEBI:15378"/>
        <dbReference type="ChEBI" id="CHEBI:30013"/>
        <dbReference type="ChEBI" id="CHEBI:30616"/>
        <dbReference type="ChEBI" id="CHEBI:61977"/>
        <dbReference type="ChEBI" id="CHEBI:456216"/>
        <dbReference type="EC" id="2.7.11.1"/>
    </reaction>
</comment>
<feature type="domain" description="Protein kinase" evidence="11">
    <location>
        <begin position="1"/>
        <end position="283"/>
    </location>
</feature>
<keyword evidence="7" id="KW-0067">ATP-binding</keyword>
<comment type="similarity">
    <text evidence="1">Belongs to the protein kinase superfamily. AGC Ser/Thr protein kinase family.</text>
</comment>
<feature type="compositionally biased region" description="Basic and acidic residues" evidence="10">
    <location>
        <begin position="237"/>
        <end position="246"/>
    </location>
</feature>
<dbReference type="PANTHER" id="PTHR45637">
    <property type="entry name" value="FLIPPASE KINASE 1-RELATED"/>
    <property type="match status" value="1"/>
</dbReference>
<dbReference type="GO" id="GO:0004674">
    <property type="term" value="F:protein serine/threonine kinase activity"/>
    <property type="evidence" value="ECO:0007669"/>
    <property type="project" value="UniProtKB-KW"/>
</dbReference>
<dbReference type="InterPro" id="IPR000719">
    <property type="entry name" value="Prot_kinase_dom"/>
</dbReference>
<dbReference type="Proteomes" id="UP001280121">
    <property type="component" value="Unassembled WGS sequence"/>
</dbReference>
<evidence type="ECO:0000256" key="5">
    <source>
        <dbReference type="ARBA" id="ARBA00022741"/>
    </source>
</evidence>
<evidence type="ECO:0000313" key="12">
    <source>
        <dbReference type="EMBL" id="KAK2633687.1"/>
    </source>
</evidence>
<keyword evidence="6" id="KW-0418">Kinase</keyword>
<feature type="region of interest" description="Disordered" evidence="10">
    <location>
        <begin position="210"/>
        <end position="283"/>
    </location>
</feature>
<protein>
    <recommendedName>
        <fullName evidence="2">non-specific serine/threonine protein kinase</fullName>
        <ecNumber evidence="2">2.7.11.1</ecNumber>
    </recommendedName>
</protein>
<evidence type="ECO:0000256" key="1">
    <source>
        <dbReference type="ARBA" id="ARBA00009903"/>
    </source>
</evidence>
<dbReference type="Pfam" id="PF00069">
    <property type="entry name" value="Pkinase"/>
    <property type="match status" value="1"/>
</dbReference>
<reference evidence="12" key="1">
    <citation type="journal article" date="2023" name="Plant J.">
        <title>Genome sequences and population genomics provide insights into the demographic history, inbreeding, and mutation load of two 'living fossil' tree species of Dipteronia.</title>
        <authorList>
            <person name="Feng Y."/>
            <person name="Comes H.P."/>
            <person name="Chen J."/>
            <person name="Zhu S."/>
            <person name="Lu R."/>
            <person name="Zhang X."/>
            <person name="Li P."/>
            <person name="Qiu J."/>
            <person name="Olsen K.M."/>
            <person name="Qiu Y."/>
        </authorList>
    </citation>
    <scope>NUCLEOTIDE SEQUENCE</scope>
    <source>
        <strain evidence="12">KIB01</strain>
    </source>
</reference>